<feature type="compositionally biased region" description="Low complexity" evidence="1">
    <location>
        <begin position="105"/>
        <end position="119"/>
    </location>
</feature>
<keyword evidence="3" id="KW-1185">Reference proteome</keyword>
<proteinExistence type="predicted"/>
<name>A0A0C3QIA4_9AGAM</name>
<dbReference type="AlphaFoldDB" id="A0A0C3QIA4"/>
<evidence type="ECO:0000256" key="1">
    <source>
        <dbReference type="SAM" id="MobiDB-lite"/>
    </source>
</evidence>
<dbReference type="OrthoDB" id="3241380at2759"/>
<feature type="compositionally biased region" description="Pro residues" evidence="1">
    <location>
        <begin position="50"/>
        <end position="61"/>
    </location>
</feature>
<dbReference type="EMBL" id="KN823038">
    <property type="protein sequence ID" value="KIO25654.1"/>
    <property type="molecule type" value="Genomic_DNA"/>
</dbReference>
<feature type="compositionally biased region" description="Polar residues" evidence="1">
    <location>
        <begin position="93"/>
        <end position="102"/>
    </location>
</feature>
<reference evidence="3" key="2">
    <citation type="submission" date="2015-01" db="EMBL/GenBank/DDBJ databases">
        <title>Evolutionary Origins and Diversification of the Mycorrhizal Mutualists.</title>
        <authorList>
            <consortium name="DOE Joint Genome Institute"/>
            <consortium name="Mycorrhizal Genomics Consortium"/>
            <person name="Kohler A."/>
            <person name="Kuo A."/>
            <person name="Nagy L.G."/>
            <person name="Floudas D."/>
            <person name="Copeland A."/>
            <person name="Barry K.W."/>
            <person name="Cichocki N."/>
            <person name="Veneault-Fourrey C."/>
            <person name="LaButti K."/>
            <person name="Lindquist E.A."/>
            <person name="Lipzen A."/>
            <person name="Lundell T."/>
            <person name="Morin E."/>
            <person name="Murat C."/>
            <person name="Riley R."/>
            <person name="Ohm R."/>
            <person name="Sun H."/>
            <person name="Tunlid A."/>
            <person name="Henrissat B."/>
            <person name="Grigoriev I.V."/>
            <person name="Hibbett D.S."/>
            <person name="Martin F."/>
        </authorList>
    </citation>
    <scope>NUCLEOTIDE SEQUENCE [LARGE SCALE GENOMIC DNA]</scope>
    <source>
        <strain evidence="3">MUT 4182</strain>
    </source>
</reference>
<dbReference type="HOGENOM" id="CLU_998175_0_0_1"/>
<feature type="compositionally biased region" description="Basic and acidic residues" evidence="1">
    <location>
        <begin position="83"/>
        <end position="92"/>
    </location>
</feature>
<evidence type="ECO:0000313" key="2">
    <source>
        <dbReference type="EMBL" id="KIO25654.1"/>
    </source>
</evidence>
<protein>
    <submittedName>
        <fullName evidence="2">Uncharacterized protein</fullName>
    </submittedName>
</protein>
<dbReference type="Proteomes" id="UP000054248">
    <property type="component" value="Unassembled WGS sequence"/>
</dbReference>
<accession>A0A0C3QIA4</accession>
<evidence type="ECO:0000313" key="3">
    <source>
        <dbReference type="Proteomes" id="UP000054248"/>
    </source>
</evidence>
<feature type="region of interest" description="Disordered" evidence="1">
    <location>
        <begin position="35"/>
        <end position="119"/>
    </location>
</feature>
<gene>
    <name evidence="2" type="ORF">M407DRAFT_208633</name>
</gene>
<organism evidence="2 3">
    <name type="scientific">Tulasnella calospora MUT 4182</name>
    <dbReference type="NCBI Taxonomy" id="1051891"/>
    <lineage>
        <taxon>Eukaryota</taxon>
        <taxon>Fungi</taxon>
        <taxon>Dikarya</taxon>
        <taxon>Basidiomycota</taxon>
        <taxon>Agaricomycotina</taxon>
        <taxon>Agaricomycetes</taxon>
        <taxon>Cantharellales</taxon>
        <taxon>Tulasnellaceae</taxon>
        <taxon>Tulasnella</taxon>
    </lineage>
</organism>
<sequence length="279" mass="30147">MNKYLSSLSISSDHRSGPSMHVLAVGDIPELDPVPVSTTLAVDPSLAPSPVSPPHPPPEPASPVSTASDESSDDDLGFPGFRNYDDQEHESTDGINTETTAAQKPGPSTPSYFPSSSPKLPVSLPLDAREWTQILATHPAWNQSTTNDLVRVVEEDSKRLRYQRAIDRQREYNRQANIADLPLVPIPNLDGLKAPLVRTYVTCSTISSKVAPPRLTVGPFDKGYNNPITSVSQIKKLSTVELKAWLAHYGLSLTPDDSGQTRTRSLLATHLGVGTVLPA</sequence>
<reference evidence="2 3" key="1">
    <citation type="submission" date="2014-04" db="EMBL/GenBank/DDBJ databases">
        <authorList>
            <consortium name="DOE Joint Genome Institute"/>
            <person name="Kuo A."/>
            <person name="Girlanda M."/>
            <person name="Perotto S."/>
            <person name="Kohler A."/>
            <person name="Nagy L.G."/>
            <person name="Floudas D."/>
            <person name="Copeland A."/>
            <person name="Barry K.W."/>
            <person name="Cichocki N."/>
            <person name="Veneault-Fourrey C."/>
            <person name="LaButti K."/>
            <person name="Lindquist E.A."/>
            <person name="Lipzen A."/>
            <person name="Lundell T."/>
            <person name="Morin E."/>
            <person name="Murat C."/>
            <person name="Sun H."/>
            <person name="Tunlid A."/>
            <person name="Henrissat B."/>
            <person name="Grigoriev I.V."/>
            <person name="Hibbett D.S."/>
            <person name="Martin F."/>
            <person name="Nordberg H.P."/>
            <person name="Cantor M.N."/>
            <person name="Hua S.X."/>
        </authorList>
    </citation>
    <scope>NUCLEOTIDE SEQUENCE [LARGE SCALE GENOMIC DNA]</scope>
    <source>
        <strain evidence="2 3">MUT 4182</strain>
    </source>
</reference>